<keyword evidence="2" id="KW-0732">Signal</keyword>
<dbReference type="GeneID" id="300402521"/>
<feature type="signal peptide" evidence="2">
    <location>
        <begin position="1"/>
        <end position="30"/>
    </location>
</feature>
<organism evidence="3 4">
    <name type="scientific">Pandoraea pneumonica</name>
    <dbReference type="NCBI Taxonomy" id="2508299"/>
    <lineage>
        <taxon>Bacteria</taxon>
        <taxon>Pseudomonadati</taxon>
        <taxon>Pseudomonadota</taxon>
        <taxon>Betaproteobacteria</taxon>
        <taxon>Burkholderiales</taxon>
        <taxon>Burkholderiaceae</taxon>
        <taxon>Pandoraea</taxon>
    </lineage>
</organism>
<keyword evidence="4" id="KW-1185">Reference proteome</keyword>
<sequence length="531" mass="57806">MKNAFHRHAARACLMLCLGTVANHHSPVFAADPPVQSLKQANPAGQWAVGEVMETLKFCPRAGEALIAGRIDDATSDVKACSDAPDLSAEARSQLFETLSGLYLASRNAPAALDAMRKAMALIPTPTDRHWMSLAMIYLANGRPDGSLAALDRIKAAHLVAGDLDPASDIAPAYYMTRGTAYLAARKYPDAVAAFDNAVRNRPGNAIVYWYRAMAYEAQGNTGAARSDYVEFARWALDAQVEPAMADTLASLGIDPAQERRHPFGEANPLQARAQATLDVVREAMTTVTTTQGKAFAYGALSTALDDLGQRQEALAAIDQALALLPDDPILTQSKVTTLFGMGRIDEAIRMAKPFSDQIAKLDATKAKPAAYSEYAEVAQTLSRAYRSQRKWKASFDALAAYAKGADVAERDYAATTYLYLRAKAGDKAPVNADLDAYIRNNTTQIPTSYRRGLLLYVQGKIPIEQVYWQAVLSGDAVSIHNALAETWFIAAAYQRYVKHDEAAAQTYLQRLDDLQPIGTLEWIYAKNNDV</sequence>
<dbReference type="PROSITE" id="PS50005">
    <property type="entry name" value="TPR"/>
    <property type="match status" value="2"/>
</dbReference>
<dbReference type="InterPro" id="IPR011990">
    <property type="entry name" value="TPR-like_helical_dom_sf"/>
</dbReference>
<dbReference type="SUPFAM" id="SSF48452">
    <property type="entry name" value="TPR-like"/>
    <property type="match status" value="2"/>
</dbReference>
<dbReference type="SMART" id="SM00028">
    <property type="entry name" value="TPR"/>
    <property type="match status" value="2"/>
</dbReference>
<feature type="chain" id="PRO_5022823926" description="Beta-barrel assembly-enhancing protease" evidence="2">
    <location>
        <begin position="31"/>
        <end position="531"/>
    </location>
</feature>
<protein>
    <recommendedName>
        <fullName evidence="5">Beta-barrel assembly-enhancing protease</fullName>
    </recommendedName>
</protein>
<evidence type="ECO:0008006" key="5">
    <source>
        <dbReference type="Google" id="ProtNLM"/>
    </source>
</evidence>
<dbReference type="Pfam" id="PF13432">
    <property type="entry name" value="TPR_16"/>
    <property type="match status" value="2"/>
</dbReference>
<evidence type="ECO:0000256" key="1">
    <source>
        <dbReference type="PROSITE-ProRule" id="PRU00339"/>
    </source>
</evidence>
<dbReference type="AlphaFoldDB" id="A0A5E4RXK7"/>
<dbReference type="InterPro" id="IPR019734">
    <property type="entry name" value="TPR_rpt"/>
</dbReference>
<accession>A0A5E4RXK7</accession>
<keyword evidence="1" id="KW-0802">TPR repeat</keyword>
<dbReference type="Gene3D" id="1.25.40.10">
    <property type="entry name" value="Tetratricopeptide repeat domain"/>
    <property type="match status" value="2"/>
</dbReference>
<gene>
    <name evidence="3" type="ORF">PPN31114_00455</name>
</gene>
<dbReference type="Proteomes" id="UP000366945">
    <property type="component" value="Unassembled WGS sequence"/>
</dbReference>
<evidence type="ECO:0000313" key="3">
    <source>
        <dbReference type="EMBL" id="VVD68007.1"/>
    </source>
</evidence>
<dbReference type="RefSeq" id="WP_174987595.1">
    <property type="nucleotide sequence ID" value="NZ_CABPSK010000001.1"/>
</dbReference>
<dbReference type="PANTHER" id="PTHR12558">
    <property type="entry name" value="CELL DIVISION CYCLE 16,23,27"/>
    <property type="match status" value="1"/>
</dbReference>
<dbReference type="PANTHER" id="PTHR12558:SF13">
    <property type="entry name" value="CELL DIVISION CYCLE PROTEIN 27 HOMOLOG"/>
    <property type="match status" value="1"/>
</dbReference>
<dbReference type="EMBL" id="CABPSK010000001">
    <property type="protein sequence ID" value="VVD68007.1"/>
    <property type="molecule type" value="Genomic_DNA"/>
</dbReference>
<feature type="repeat" description="TPR" evidence="1">
    <location>
        <begin position="172"/>
        <end position="205"/>
    </location>
</feature>
<evidence type="ECO:0000313" key="4">
    <source>
        <dbReference type="Proteomes" id="UP000366945"/>
    </source>
</evidence>
<name>A0A5E4RXK7_9BURK</name>
<feature type="repeat" description="TPR" evidence="1">
    <location>
        <begin position="295"/>
        <end position="328"/>
    </location>
</feature>
<evidence type="ECO:0000256" key="2">
    <source>
        <dbReference type="SAM" id="SignalP"/>
    </source>
</evidence>
<proteinExistence type="predicted"/>
<reference evidence="3 4" key="1">
    <citation type="submission" date="2019-08" db="EMBL/GenBank/DDBJ databases">
        <authorList>
            <person name="Peeters C."/>
        </authorList>
    </citation>
    <scope>NUCLEOTIDE SEQUENCE [LARGE SCALE GENOMIC DNA]</scope>
    <source>
        <strain evidence="3 4">LMG 31114</strain>
    </source>
</reference>